<dbReference type="SMART" id="SM00354">
    <property type="entry name" value="HTH_LACI"/>
    <property type="match status" value="1"/>
</dbReference>
<dbReference type="InterPro" id="IPR010982">
    <property type="entry name" value="Lambda_DNA-bd_dom_sf"/>
</dbReference>
<evidence type="ECO:0000313" key="6">
    <source>
        <dbReference type="Proteomes" id="UP001597244"/>
    </source>
</evidence>
<keyword evidence="3" id="KW-0804">Transcription</keyword>
<proteinExistence type="predicted"/>
<dbReference type="PANTHER" id="PTHR30146">
    <property type="entry name" value="LACI-RELATED TRANSCRIPTIONAL REPRESSOR"/>
    <property type="match status" value="1"/>
</dbReference>
<evidence type="ECO:0000259" key="4">
    <source>
        <dbReference type="PROSITE" id="PS50932"/>
    </source>
</evidence>
<keyword evidence="1" id="KW-0805">Transcription regulation</keyword>
<dbReference type="CDD" id="cd01392">
    <property type="entry name" value="HTH_LacI"/>
    <property type="match status" value="1"/>
</dbReference>
<dbReference type="GO" id="GO:0003677">
    <property type="term" value="F:DNA binding"/>
    <property type="evidence" value="ECO:0007669"/>
    <property type="project" value="UniProtKB-KW"/>
</dbReference>
<organism evidence="5 6">
    <name type="scientific">Lapidilactobacillus mulanensis</name>
    <dbReference type="NCBI Taxonomy" id="2485999"/>
    <lineage>
        <taxon>Bacteria</taxon>
        <taxon>Bacillati</taxon>
        <taxon>Bacillota</taxon>
        <taxon>Bacilli</taxon>
        <taxon>Lactobacillales</taxon>
        <taxon>Lactobacillaceae</taxon>
        <taxon>Lapidilactobacillus</taxon>
    </lineage>
</organism>
<dbReference type="RefSeq" id="WP_125578286.1">
    <property type="nucleotide sequence ID" value="NZ_JBHTOF010000094.1"/>
</dbReference>
<evidence type="ECO:0000256" key="3">
    <source>
        <dbReference type="ARBA" id="ARBA00023163"/>
    </source>
</evidence>
<dbReference type="Gene3D" id="1.10.260.40">
    <property type="entry name" value="lambda repressor-like DNA-binding domains"/>
    <property type="match status" value="1"/>
</dbReference>
<keyword evidence="6" id="KW-1185">Reference proteome</keyword>
<evidence type="ECO:0000256" key="2">
    <source>
        <dbReference type="ARBA" id="ARBA00023125"/>
    </source>
</evidence>
<dbReference type="SUPFAM" id="SSF53822">
    <property type="entry name" value="Periplasmic binding protein-like I"/>
    <property type="match status" value="1"/>
</dbReference>
<dbReference type="InterPro" id="IPR028082">
    <property type="entry name" value="Peripla_BP_I"/>
</dbReference>
<dbReference type="PANTHER" id="PTHR30146:SF105">
    <property type="entry name" value="CATABOLITE CONTROL PROTEIN B"/>
    <property type="match status" value="1"/>
</dbReference>
<name>A0ABW4DRG2_9LACO</name>
<dbReference type="Proteomes" id="UP001597244">
    <property type="component" value="Unassembled WGS sequence"/>
</dbReference>
<dbReference type="Gene3D" id="3.40.50.2300">
    <property type="match status" value="2"/>
</dbReference>
<dbReference type="Pfam" id="PF00356">
    <property type="entry name" value="LacI"/>
    <property type="match status" value="1"/>
</dbReference>
<accession>A0ABW4DRG2</accession>
<keyword evidence="2 5" id="KW-0238">DNA-binding</keyword>
<evidence type="ECO:0000313" key="5">
    <source>
        <dbReference type="EMBL" id="MFD1466056.1"/>
    </source>
</evidence>
<dbReference type="PROSITE" id="PS50932">
    <property type="entry name" value="HTH_LACI_2"/>
    <property type="match status" value="1"/>
</dbReference>
<dbReference type="EMBL" id="JBHTOF010000094">
    <property type="protein sequence ID" value="MFD1466056.1"/>
    <property type="molecule type" value="Genomic_DNA"/>
</dbReference>
<dbReference type="InterPro" id="IPR046335">
    <property type="entry name" value="LacI/GalR-like_sensor"/>
</dbReference>
<feature type="domain" description="HTH lacI-type" evidence="4">
    <location>
        <begin position="3"/>
        <end position="57"/>
    </location>
</feature>
<evidence type="ECO:0000256" key="1">
    <source>
        <dbReference type="ARBA" id="ARBA00023015"/>
    </source>
</evidence>
<dbReference type="Pfam" id="PF13377">
    <property type="entry name" value="Peripla_BP_3"/>
    <property type="match status" value="1"/>
</dbReference>
<gene>
    <name evidence="5" type="ORF">ACFQ4L_08270</name>
</gene>
<dbReference type="InterPro" id="IPR000843">
    <property type="entry name" value="HTH_LacI"/>
</dbReference>
<comment type="caution">
    <text evidence="5">The sequence shown here is derived from an EMBL/GenBank/DDBJ whole genome shotgun (WGS) entry which is preliminary data.</text>
</comment>
<protein>
    <submittedName>
        <fullName evidence="5">LacI family DNA-binding transcriptional regulator</fullName>
    </submittedName>
</protein>
<dbReference type="SUPFAM" id="SSF47413">
    <property type="entry name" value="lambda repressor-like DNA-binding domains"/>
    <property type="match status" value="1"/>
</dbReference>
<reference evidence="6" key="1">
    <citation type="journal article" date="2019" name="Int. J. Syst. Evol. Microbiol.">
        <title>The Global Catalogue of Microorganisms (GCM) 10K type strain sequencing project: providing services to taxonomists for standard genome sequencing and annotation.</title>
        <authorList>
            <consortium name="The Broad Institute Genomics Platform"/>
            <consortium name="The Broad Institute Genome Sequencing Center for Infectious Disease"/>
            <person name="Wu L."/>
            <person name="Ma J."/>
        </authorList>
    </citation>
    <scope>NUCLEOTIDE SEQUENCE [LARGE SCALE GENOMIC DNA]</scope>
    <source>
        <strain evidence="6">CCM 8951</strain>
    </source>
</reference>
<sequence length="321" mass="37010">MAATIFDIARLAQTSKSTVSRVISGSGYVKDSTKARVLAAIHELNYVPNQIARDLKYQRTKTIGFLVNTYYPNVGDFINNFAIIAKKFHYQTSIYLVDTEEDELNALNLLVTHQIDAAFMLSKVNDWDKITPYTRFGPIATWRRLDSDKIYSSYVDHYPIYLTAMNYLKDLGIHKIGHVFNDRYNSNTIARVTAIENFQVENPTIEQDWRQFFWTSSGAGEMAAQQWLQATDRPDAVIIYSDYVAADFIKALRAANYRVPEDCKVIGFENDIFGQLFEVTTFDPRIDLQAANSFYYLYNQINHTKLPYETIKPQMIIRQTC</sequence>